<protein>
    <submittedName>
        <fullName evidence="2">DUF3575 domain-containing protein</fullName>
    </submittedName>
</protein>
<accession>A0ABT3XXN4</accession>
<dbReference type="Pfam" id="PF12099">
    <property type="entry name" value="DUF3575"/>
    <property type="match status" value="1"/>
</dbReference>
<dbReference type="Proteomes" id="UP001073122">
    <property type="component" value="Unassembled WGS sequence"/>
</dbReference>
<comment type="caution">
    <text evidence="2">The sequence shown here is derived from an EMBL/GenBank/DDBJ whole genome shotgun (WGS) entry which is preliminary data.</text>
</comment>
<evidence type="ECO:0000313" key="2">
    <source>
        <dbReference type="EMBL" id="MCX8526401.1"/>
    </source>
</evidence>
<dbReference type="SUPFAM" id="SSF103515">
    <property type="entry name" value="Autotransporter"/>
    <property type="match status" value="1"/>
</dbReference>
<evidence type="ECO:0000313" key="3">
    <source>
        <dbReference type="Proteomes" id="UP001073122"/>
    </source>
</evidence>
<dbReference type="EMBL" id="JAOVZW010000033">
    <property type="protein sequence ID" value="MCX8526401.1"/>
    <property type="molecule type" value="Genomic_DNA"/>
</dbReference>
<organism evidence="2 3">
    <name type="scientific">Chryseobacterium formosus</name>
    <dbReference type="NCBI Taxonomy" id="1537363"/>
    <lineage>
        <taxon>Bacteria</taxon>
        <taxon>Pseudomonadati</taxon>
        <taxon>Bacteroidota</taxon>
        <taxon>Flavobacteriia</taxon>
        <taxon>Flavobacteriales</taxon>
        <taxon>Weeksellaceae</taxon>
        <taxon>Chryseobacterium group</taxon>
        <taxon>Chryseobacterium</taxon>
    </lineage>
</organism>
<name>A0ABT3XXN4_9FLAO</name>
<evidence type="ECO:0000256" key="1">
    <source>
        <dbReference type="SAM" id="SignalP"/>
    </source>
</evidence>
<reference evidence="2" key="1">
    <citation type="submission" date="2022-10" db="EMBL/GenBank/DDBJ databases">
        <title>Chryseobacterium sp. nov., a novel bacterial species.</title>
        <authorList>
            <person name="Cao Y."/>
        </authorList>
    </citation>
    <scope>NUCLEOTIDE SEQUENCE</scope>
    <source>
        <strain evidence="2">CCTCC AB2015118</strain>
    </source>
</reference>
<keyword evidence="1" id="KW-0732">Signal</keyword>
<proteinExistence type="predicted"/>
<dbReference type="InterPro" id="IPR036709">
    <property type="entry name" value="Autotransporte_beta_dom_sf"/>
</dbReference>
<gene>
    <name evidence="2" type="ORF">OF897_21010</name>
</gene>
<feature type="signal peptide" evidence="1">
    <location>
        <begin position="1"/>
        <end position="18"/>
    </location>
</feature>
<dbReference type="RefSeq" id="WP_267267629.1">
    <property type="nucleotide sequence ID" value="NZ_JAOVZW010000033.1"/>
</dbReference>
<sequence>MKKQLVTVCLVLFATASAQQKNSIKVNPVSVLFGGGSDLISYERAVSEHSSVGLSAGFGSFKIDEYKYNFVGGNAFYRYYTKEALRGLYFSGSAGFGGGRTKYSLNKKDMKDSYSAIDIGALIGYQWLFKSGFTIDVNGGASYLSLNYKEDNKMPKPNKAQAQAILPSLGVGLGYSF</sequence>
<feature type="chain" id="PRO_5046861862" evidence="1">
    <location>
        <begin position="19"/>
        <end position="177"/>
    </location>
</feature>
<keyword evidence="3" id="KW-1185">Reference proteome</keyword>
<dbReference type="InterPro" id="IPR021958">
    <property type="entry name" value="DUF3575"/>
</dbReference>